<reference evidence="1" key="1">
    <citation type="submission" date="2014-09" db="EMBL/GenBank/DDBJ databases">
        <title>Draft genome sequence of an oleaginous Mucoromycotina fungus Mucor ambiguus NBRC6742.</title>
        <authorList>
            <person name="Takeda I."/>
            <person name="Yamane N."/>
            <person name="Morita T."/>
            <person name="Tamano K."/>
            <person name="Machida M."/>
            <person name="Baker S."/>
            <person name="Koike H."/>
        </authorList>
    </citation>
    <scope>NUCLEOTIDE SEQUENCE</scope>
    <source>
        <strain evidence="1">NBRC 6742</strain>
    </source>
</reference>
<protein>
    <submittedName>
        <fullName evidence="1">Uncharacterized protein</fullName>
    </submittedName>
</protein>
<dbReference type="OrthoDB" id="10628303at2759"/>
<name>A0A0C9MN18_9FUNG</name>
<accession>A0A0C9MN18</accession>
<dbReference type="EMBL" id="DF836327">
    <property type="protein sequence ID" value="GAN03323.1"/>
    <property type="molecule type" value="Genomic_DNA"/>
</dbReference>
<gene>
    <name evidence="1" type="ORF">MAM1_0038c02776</name>
</gene>
<organism evidence="1">
    <name type="scientific">Mucor ambiguus</name>
    <dbReference type="NCBI Taxonomy" id="91626"/>
    <lineage>
        <taxon>Eukaryota</taxon>
        <taxon>Fungi</taxon>
        <taxon>Fungi incertae sedis</taxon>
        <taxon>Mucoromycota</taxon>
        <taxon>Mucoromycotina</taxon>
        <taxon>Mucoromycetes</taxon>
        <taxon>Mucorales</taxon>
        <taxon>Mucorineae</taxon>
        <taxon>Mucoraceae</taxon>
        <taxon>Mucor</taxon>
    </lineage>
</organism>
<sequence>MLNWIQIRALSGPLVKVPDLMCILPPRCISTCVAGSAVFLEDKIPVISIREIHKPKEKFSGQNVHITVLVCQLINEHHGPKTASPETTPNHHAVSAKLAYRLDFISVVPLSLLADHPCSTIIAFDCEARLVKPNDASPLFRTPIDSFLGPKKPHLLMAFSQPWLVCRKVRSKALGT</sequence>
<evidence type="ECO:0000313" key="2">
    <source>
        <dbReference type="Proteomes" id="UP000053815"/>
    </source>
</evidence>
<dbReference type="AlphaFoldDB" id="A0A0C9MN18"/>
<proteinExistence type="predicted"/>
<keyword evidence="2" id="KW-1185">Reference proteome</keyword>
<evidence type="ECO:0000313" key="1">
    <source>
        <dbReference type="EMBL" id="GAN03323.1"/>
    </source>
</evidence>
<dbReference type="Proteomes" id="UP000053815">
    <property type="component" value="Unassembled WGS sequence"/>
</dbReference>